<evidence type="ECO:0000256" key="2">
    <source>
        <dbReference type="ARBA" id="ARBA00022574"/>
    </source>
</evidence>
<comment type="caution">
    <text evidence="6">The sequence shown here is derived from an EMBL/GenBank/DDBJ whole genome shotgun (WGS) entry which is preliminary data.</text>
</comment>
<dbReference type="PANTHER" id="PTHR10814">
    <property type="entry name" value="TRANSDUCIN-LIKE ENHANCER PROTEIN"/>
    <property type="match status" value="1"/>
</dbReference>
<feature type="compositionally biased region" description="Basic and acidic residues" evidence="5">
    <location>
        <begin position="14"/>
        <end position="51"/>
    </location>
</feature>
<feature type="non-terminal residue" evidence="6">
    <location>
        <position position="1"/>
    </location>
</feature>
<comment type="similarity">
    <text evidence="1">Belongs to the WD repeat Groucho/TLE family.</text>
</comment>
<feature type="region of interest" description="Disordered" evidence="5">
    <location>
        <begin position="1"/>
        <end position="77"/>
    </location>
</feature>
<protein>
    <submittedName>
        <fullName evidence="6">TLE4 protein</fullName>
    </submittedName>
</protein>
<dbReference type="Gene3D" id="2.130.10.10">
    <property type="entry name" value="YVTN repeat-like/Quinoprotein amine dehydrogenase"/>
    <property type="match status" value="1"/>
</dbReference>
<dbReference type="FunFam" id="2.130.10.10:FF:001920">
    <property type="entry name" value="Transducin-like enhancer protein 2"/>
    <property type="match status" value="1"/>
</dbReference>
<dbReference type="InterPro" id="IPR015943">
    <property type="entry name" value="WD40/YVTN_repeat-like_dom_sf"/>
</dbReference>
<evidence type="ECO:0000256" key="3">
    <source>
        <dbReference type="ARBA" id="ARBA00022737"/>
    </source>
</evidence>
<dbReference type="EMBL" id="VZZW01003611">
    <property type="protein sequence ID" value="NXW38578.1"/>
    <property type="molecule type" value="Genomic_DNA"/>
</dbReference>
<feature type="non-terminal residue" evidence="6">
    <location>
        <position position="450"/>
    </location>
</feature>
<dbReference type="PANTHER" id="PTHR10814:SF31">
    <property type="entry name" value="TRANSDUCIN-LIKE ENHANCER PROTEIN 4"/>
    <property type="match status" value="1"/>
</dbReference>
<evidence type="ECO:0000256" key="1">
    <source>
        <dbReference type="ARBA" id="ARBA00005969"/>
    </source>
</evidence>
<dbReference type="PROSITE" id="PS50082">
    <property type="entry name" value="WD_REPEATS_2"/>
    <property type="match status" value="2"/>
</dbReference>
<organism evidence="6 7">
    <name type="scientific">Phaetusa simplex</name>
    <name type="common">large-billed tern</name>
    <dbReference type="NCBI Taxonomy" id="297813"/>
    <lineage>
        <taxon>Eukaryota</taxon>
        <taxon>Metazoa</taxon>
        <taxon>Chordata</taxon>
        <taxon>Craniata</taxon>
        <taxon>Vertebrata</taxon>
        <taxon>Euteleostomi</taxon>
        <taxon>Archelosauria</taxon>
        <taxon>Archosauria</taxon>
        <taxon>Dinosauria</taxon>
        <taxon>Saurischia</taxon>
        <taxon>Theropoda</taxon>
        <taxon>Coelurosauria</taxon>
        <taxon>Aves</taxon>
        <taxon>Neognathae</taxon>
        <taxon>Neoaves</taxon>
        <taxon>Charadriiformes</taxon>
        <taxon>Laridae</taxon>
        <taxon>Phaetusa</taxon>
    </lineage>
</organism>
<dbReference type="SMART" id="SM00320">
    <property type="entry name" value="WD40"/>
    <property type="match status" value="4"/>
</dbReference>
<sequence length="450" mass="48293">LQSSSVSPSASFRTAEKHRNSTDYSSESKKQKTEEKEIAARYDSDGEKSDDNLVVDVSNEDPSSPRGSPAHSPRENGLDKTRLLKKDAPISPASIASSSSTPSSKSKELSLIHMFYCSPESYFTWWVWADCVTSLFFFPSIASGLRTPMAVPCPYPTPFGIVPHAGMNGELTSPGAAYAGLHNISPQMSAAAAAAAAAAAYGRSPVVGFDPHHHMRVPGIPPNLTGIPGGKPAYSFHVSADGQMQPVPFPPDALIGPGIPRHARQINTLNHGEVVCAVTISNPTRHVYTGGKGCVKVWDISHPGNKSPVSQLDCLNRDNYIRSCRLLPDGRTLIVGGEASTLSIWDLAAPTPRIKAELTSSAPACYALAISPDSKVCFSCCSDGNIAVWDLHNQTLVRQFQGHTDGASCIDISNDGTKLWTGGLDNTVRSWDLREGRQLQQHDFTSQVRS</sequence>
<name>A0A7L4BLV9_9CHAR</name>
<feature type="repeat" description="WD" evidence="4">
    <location>
        <begin position="358"/>
        <end position="399"/>
    </location>
</feature>
<dbReference type="GO" id="GO:0005634">
    <property type="term" value="C:nucleus"/>
    <property type="evidence" value="ECO:0007669"/>
    <property type="project" value="InterPro"/>
</dbReference>
<keyword evidence="2 4" id="KW-0853">WD repeat</keyword>
<reference evidence="6 7" key="1">
    <citation type="submission" date="2019-09" db="EMBL/GenBank/DDBJ databases">
        <title>Bird 10,000 Genomes (B10K) Project - Family phase.</title>
        <authorList>
            <person name="Zhang G."/>
        </authorList>
    </citation>
    <scope>NUCLEOTIDE SEQUENCE [LARGE SCALE GENOMIC DNA]</scope>
    <source>
        <strain evidence="6">B10K-DU-009-16</strain>
        <tissue evidence="6">Muscle</tissue>
    </source>
</reference>
<dbReference type="InterPro" id="IPR019775">
    <property type="entry name" value="WD40_repeat_CS"/>
</dbReference>
<dbReference type="GO" id="GO:0005667">
    <property type="term" value="C:transcription regulator complex"/>
    <property type="evidence" value="ECO:0007669"/>
    <property type="project" value="TreeGrafter"/>
</dbReference>
<dbReference type="PROSITE" id="PS00678">
    <property type="entry name" value="WD_REPEATS_1"/>
    <property type="match status" value="2"/>
</dbReference>
<dbReference type="InterPro" id="IPR009146">
    <property type="entry name" value="Groucho_enhance"/>
</dbReference>
<dbReference type="Pfam" id="PF00400">
    <property type="entry name" value="WD40"/>
    <property type="match status" value="4"/>
</dbReference>
<evidence type="ECO:0000313" key="6">
    <source>
        <dbReference type="EMBL" id="NXW38578.1"/>
    </source>
</evidence>
<feature type="compositionally biased region" description="Polar residues" evidence="5">
    <location>
        <begin position="1"/>
        <end position="12"/>
    </location>
</feature>
<proteinExistence type="inferred from homology"/>
<gene>
    <name evidence="6" type="primary">Tle4</name>
    <name evidence="6" type="ORF">PHASIM_R11122</name>
</gene>
<dbReference type="Proteomes" id="UP000556165">
    <property type="component" value="Unassembled WGS sequence"/>
</dbReference>
<keyword evidence="7" id="KW-1185">Reference proteome</keyword>
<dbReference type="PROSITE" id="PS50294">
    <property type="entry name" value="WD_REPEATS_REGION"/>
    <property type="match status" value="1"/>
</dbReference>
<evidence type="ECO:0000256" key="5">
    <source>
        <dbReference type="SAM" id="MobiDB-lite"/>
    </source>
</evidence>
<evidence type="ECO:0000256" key="4">
    <source>
        <dbReference type="PROSITE-ProRule" id="PRU00221"/>
    </source>
</evidence>
<feature type="repeat" description="WD" evidence="4">
    <location>
        <begin position="400"/>
        <end position="441"/>
    </location>
</feature>
<dbReference type="SUPFAM" id="SSF50978">
    <property type="entry name" value="WD40 repeat-like"/>
    <property type="match status" value="1"/>
</dbReference>
<dbReference type="GO" id="GO:0090090">
    <property type="term" value="P:negative regulation of canonical Wnt signaling pathway"/>
    <property type="evidence" value="ECO:0007669"/>
    <property type="project" value="TreeGrafter"/>
</dbReference>
<keyword evidence="3" id="KW-0677">Repeat</keyword>
<dbReference type="GO" id="GO:0003714">
    <property type="term" value="F:transcription corepressor activity"/>
    <property type="evidence" value="ECO:0007669"/>
    <property type="project" value="TreeGrafter"/>
</dbReference>
<evidence type="ECO:0000313" key="7">
    <source>
        <dbReference type="Proteomes" id="UP000556165"/>
    </source>
</evidence>
<accession>A0A7L4BLV9</accession>
<dbReference type="InterPro" id="IPR001680">
    <property type="entry name" value="WD40_rpt"/>
</dbReference>
<dbReference type="InterPro" id="IPR036322">
    <property type="entry name" value="WD40_repeat_dom_sf"/>
</dbReference>
<dbReference type="AlphaFoldDB" id="A0A7L4BLV9"/>